<keyword evidence="2" id="KW-1185">Reference proteome</keyword>
<dbReference type="RefSeq" id="WP_090959819.1">
    <property type="nucleotide sequence ID" value="NZ_FOVG01000001.1"/>
</dbReference>
<dbReference type="AlphaFoldDB" id="A0A1I4X882"/>
<organism evidence="1 2">
    <name type="scientific">Candidatus Pantoea varia</name>
    <dbReference type="NCBI Taxonomy" id="1881036"/>
    <lineage>
        <taxon>Bacteria</taxon>
        <taxon>Pseudomonadati</taxon>
        <taxon>Pseudomonadota</taxon>
        <taxon>Gammaproteobacteria</taxon>
        <taxon>Enterobacterales</taxon>
        <taxon>Erwiniaceae</taxon>
        <taxon>Pantoea</taxon>
    </lineage>
</organism>
<sequence>MSFYNKHDETTPLAPVETRYKELRTLLVAEWLARPDLPAIKAQLAQSKKRSSSALLRRKLKELNAREMQKAKISA</sequence>
<proteinExistence type="predicted"/>
<evidence type="ECO:0000313" key="1">
    <source>
        <dbReference type="EMBL" id="SFN22198.1"/>
    </source>
</evidence>
<dbReference type="OrthoDB" id="6548781at2"/>
<evidence type="ECO:0000313" key="2">
    <source>
        <dbReference type="Proteomes" id="UP000198968"/>
    </source>
</evidence>
<dbReference type="EMBL" id="FOVG01000001">
    <property type="protein sequence ID" value="SFN22198.1"/>
    <property type="molecule type" value="Genomic_DNA"/>
</dbReference>
<name>A0A1I4X882_9GAMM</name>
<reference evidence="2" key="1">
    <citation type="submission" date="2016-10" db="EMBL/GenBank/DDBJ databases">
        <authorList>
            <person name="Varghese N."/>
            <person name="Submissions S."/>
        </authorList>
    </citation>
    <scope>NUCLEOTIDE SEQUENCE [LARGE SCALE GENOMIC DNA]</scope>
    <source>
        <strain evidence="2">OV426</strain>
    </source>
</reference>
<gene>
    <name evidence="1" type="ORF">SAMN05428971_0588</name>
</gene>
<dbReference type="Proteomes" id="UP000198968">
    <property type="component" value="Unassembled WGS sequence"/>
</dbReference>
<accession>A0A1I4X882</accession>
<protein>
    <submittedName>
        <fullName evidence="1">Uncharacterized protein</fullName>
    </submittedName>
</protein>